<dbReference type="OMA" id="GQQDHVE"/>
<dbReference type="SUPFAM" id="SSF57701">
    <property type="entry name" value="Zn2/Cys6 DNA-binding domain"/>
    <property type="match status" value="1"/>
</dbReference>
<name>E4UP34_ARTGP</name>
<sequence length="617" mass="67777">MSYTTSNRSGEKPSSLACLACRRKHLKCDGVMPICGRCRKAQLGCHYTPSRRGYKPGSRSQYAVTYTPVPLLTPSSEYTVPAATLQLTPQLSTFSFVSTPLPGTVSTAEDFSSDQSSSVPTWQTADHHSNNNHSSNNGSNHNNNSLYNQTSLCVDKPVASAAVVPGLAGGAQYTVTDLQGDSYLIDFYYAYFHDSHPILPPAHFLPRLYPLPPCLEATIKFIGAHFVSGISPDAYRPTVTSSIAESNGSCYKVQALLLLSITLHGRNERGEGVKAFTEAAALAMKLGMNMRTFAPSVVGEDAVLCENIRRTWWEVYMIDAMFSGFDQTPCQIPSTVIMDVPLPCDDLSYSAGIYLTESPTAAQFYDRIFEDEEGSKEYSSYCHAIEASRVLKRTLDLTYAPEDPEYDQIESIDASIGSWFHHLPPSRRDILAVDDQVDQVMFRAFMIIHCASIYLHTPQSNLLSTPVAMSSIPCARRWIRLLRTSPSTNLTHAVKSIKAANGLANLAALRSPSIKHSPFFICGMVLSALVQLCACSIRASDTLEPRRDRIALLIGELKSLGPTWSISRLVMRHIKMVAREVLDIGVRPPSYSAIEDTGPDIATIVNNDVWLGDIPVE</sequence>
<dbReference type="Pfam" id="PF00172">
    <property type="entry name" value="Zn_clus"/>
    <property type="match status" value="1"/>
</dbReference>
<accession>E4UP34</accession>
<feature type="region of interest" description="Disordered" evidence="6">
    <location>
        <begin position="107"/>
        <end position="146"/>
    </location>
</feature>
<dbReference type="SMART" id="SM00066">
    <property type="entry name" value="GAL4"/>
    <property type="match status" value="1"/>
</dbReference>
<dbReference type="VEuPathDB" id="FungiDB:MGYG_02800"/>
<evidence type="ECO:0000256" key="1">
    <source>
        <dbReference type="ARBA" id="ARBA00022723"/>
    </source>
</evidence>
<dbReference type="InterPro" id="IPR007219">
    <property type="entry name" value="XnlR_reg_dom"/>
</dbReference>
<gene>
    <name evidence="8" type="ORF">MGYG_02800</name>
</gene>
<dbReference type="GeneID" id="10030577"/>
<dbReference type="GO" id="GO:0000981">
    <property type="term" value="F:DNA-binding transcription factor activity, RNA polymerase II-specific"/>
    <property type="evidence" value="ECO:0007669"/>
    <property type="project" value="InterPro"/>
</dbReference>
<dbReference type="GO" id="GO:0006351">
    <property type="term" value="P:DNA-templated transcription"/>
    <property type="evidence" value="ECO:0007669"/>
    <property type="project" value="InterPro"/>
</dbReference>
<dbReference type="PANTHER" id="PTHR47431">
    <property type="entry name" value="ZN(II)2CYS6 TRANSCRIPTION FACTOR (EUROFUNG)-RELATED"/>
    <property type="match status" value="1"/>
</dbReference>
<protein>
    <recommendedName>
        <fullName evidence="7">Zn(2)-C6 fungal-type domain-containing protein</fullName>
    </recommendedName>
</protein>
<dbReference type="GO" id="GO:0003677">
    <property type="term" value="F:DNA binding"/>
    <property type="evidence" value="ECO:0007669"/>
    <property type="project" value="UniProtKB-KW"/>
</dbReference>
<evidence type="ECO:0000259" key="7">
    <source>
        <dbReference type="PROSITE" id="PS50048"/>
    </source>
</evidence>
<dbReference type="PROSITE" id="PS50048">
    <property type="entry name" value="ZN2_CY6_FUNGAL_2"/>
    <property type="match status" value="1"/>
</dbReference>
<dbReference type="HOGENOM" id="CLU_015502_1_1_1"/>
<keyword evidence="4" id="KW-0804">Transcription</keyword>
<proteinExistence type="predicted"/>
<dbReference type="OrthoDB" id="10067394at2759"/>
<feature type="compositionally biased region" description="Low complexity" evidence="6">
    <location>
        <begin position="131"/>
        <end position="145"/>
    </location>
</feature>
<evidence type="ECO:0000256" key="4">
    <source>
        <dbReference type="ARBA" id="ARBA00023163"/>
    </source>
</evidence>
<evidence type="ECO:0000256" key="3">
    <source>
        <dbReference type="ARBA" id="ARBA00023125"/>
    </source>
</evidence>
<feature type="domain" description="Zn(2)-C6 fungal-type" evidence="7">
    <location>
        <begin position="17"/>
        <end position="47"/>
    </location>
</feature>
<dbReference type="Proteomes" id="UP000002669">
    <property type="component" value="Unassembled WGS sequence"/>
</dbReference>
<dbReference type="PROSITE" id="PS00463">
    <property type="entry name" value="ZN2_CY6_FUNGAL_1"/>
    <property type="match status" value="1"/>
</dbReference>
<dbReference type="Gene3D" id="4.10.240.10">
    <property type="entry name" value="Zn(2)-C6 fungal-type DNA-binding domain"/>
    <property type="match status" value="1"/>
</dbReference>
<evidence type="ECO:0000313" key="8">
    <source>
        <dbReference type="EMBL" id="EFQ99787.1"/>
    </source>
</evidence>
<dbReference type="GO" id="GO:0008270">
    <property type="term" value="F:zinc ion binding"/>
    <property type="evidence" value="ECO:0007669"/>
    <property type="project" value="InterPro"/>
</dbReference>
<dbReference type="Pfam" id="PF04082">
    <property type="entry name" value="Fungal_trans"/>
    <property type="match status" value="1"/>
</dbReference>
<organism evidence="9">
    <name type="scientific">Arthroderma gypseum (strain ATCC MYA-4604 / CBS 118893)</name>
    <name type="common">Microsporum gypseum</name>
    <dbReference type="NCBI Taxonomy" id="535722"/>
    <lineage>
        <taxon>Eukaryota</taxon>
        <taxon>Fungi</taxon>
        <taxon>Dikarya</taxon>
        <taxon>Ascomycota</taxon>
        <taxon>Pezizomycotina</taxon>
        <taxon>Eurotiomycetes</taxon>
        <taxon>Eurotiomycetidae</taxon>
        <taxon>Onygenales</taxon>
        <taxon>Arthrodermataceae</taxon>
        <taxon>Nannizzia</taxon>
    </lineage>
</organism>
<dbReference type="RefSeq" id="XP_003175270.1">
    <property type="nucleotide sequence ID" value="XM_003175222.1"/>
</dbReference>
<evidence type="ECO:0000313" key="9">
    <source>
        <dbReference type="Proteomes" id="UP000002669"/>
    </source>
</evidence>
<evidence type="ECO:0000256" key="5">
    <source>
        <dbReference type="ARBA" id="ARBA00023242"/>
    </source>
</evidence>
<dbReference type="InterPro" id="IPR036864">
    <property type="entry name" value="Zn2-C6_fun-type_DNA-bd_sf"/>
</dbReference>
<dbReference type="InParanoid" id="E4UP34"/>
<dbReference type="InterPro" id="IPR001138">
    <property type="entry name" value="Zn2Cys6_DnaBD"/>
</dbReference>
<dbReference type="PANTHER" id="PTHR47431:SF3">
    <property type="entry name" value="ZN(II)2CYS6 TRANSCRIPTION FACTOR (EUROFUNG)"/>
    <property type="match status" value="1"/>
</dbReference>
<keyword evidence="1" id="KW-0479">Metal-binding</keyword>
<dbReference type="STRING" id="535722.E4UP34"/>
<evidence type="ECO:0000256" key="2">
    <source>
        <dbReference type="ARBA" id="ARBA00023015"/>
    </source>
</evidence>
<evidence type="ECO:0000256" key="6">
    <source>
        <dbReference type="SAM" id="MobiDB-lite"/>
    </source>
</evidence>
<reference evidence="9" key="1">
    <citation type="journal article" date="2012" name="MBio">
        <title>Comparative genome analysis of Trichophyton rubrum and related dermatophytes reveals candidate genes involved in infection.</title>
        <authorList>
            <person name="Martinez D.A."/>
            <person name="Oliver B.G."/>
            <person name="Graeser Y."/>
            <person name="Goldberg J.M."/>
            <person name="Li W."/>
            <person name="Martinez-Rossi N.M."/>
            <person name="Monod M."/>
            <person name="Shelest E."/>
            <person name="Barton R.C."/>
            <person name="Birch E."/>
            <person name="Brakhage A.A."/>
            <person name="Chen Z."/>
            <person name="Gurr S.J."/>
            <person name="Heiman D."/>
            <person name="Heitman J."/>
            <person name="Kosti I."/>
            <person name="Rossi A."/>
            <person name="Saif S."/>
            <person name="Samalova M."/>
            <person name="Saunders C.W."/>
            <person name="Shea T."/>
            <person name="Summerbell R.C."/>
            <person name="Xu J."/>
            <person name="Young S."/>
            <person name="Zeng Q."/>
            <person name="Birren B.W."/>
            <person name="Cuomo C.A."/>
            <person name="White T.C."/>
        </authorList>
    </citation>
    <scope>NUCLEOTIDE SEQUENCE [LARGE SCALE GENOMIC DNA]</scope>
    <source>
        <strain evidence="9">ATCC MYA-4604 / CBS 118893</strain>
    </source>
</reference>
<feature type="compositionally biased region" description="Polar residues" evidence="6">
    <location>
        <begin position="107"/>
        <end position="124"/>
    </location>
</feature>
<dbReference type="AlphaFoldDB" id="E4UP34"/>
<dbReference type="CDD" id="cd00067">
    <property type="entry name" value="GAL4"/>
    <property type="match status" value="1"/>
</dbReference>
<keyword evidence="5" id="KW-0539">Nucleus</keyword>
<dbReference type="eggNOG" id="ENOG502RF8N">
    <property type="taxonomic scope" value="Eukaryota"/>
</dbReference>
<dbReference type="CDD" id="cd12148">
    <property type="entry name" value="fungal_TF_MHR"/>
    <property type="match status" value="1"/>
</dbReference>
<keyword evidence="2" id="KW-0805">Transcription regulation</keyword>
<dbReference type="EMBL" id="DS989823">
    <property type="protein sequence ID" value="EFQ99787.1"/>
    <property type="molecule type" value="Genomic_DNA"/>
</dbReference>
<keyword evidence="9" id="KW-1185">Reference proteome</keyword>
<keyword evidence="3" id="KW-0238">DNA-binding</keyword>